<keyword evidence="2" id="KW-1185">Reference proteome</keyword>
<organism evidence="1 2">
    <name type="scientific">Streptosporangium fragile</name>
    <dbReference type="NCBI Taxonomy" id="46186"/>
    <lineage>
        <taxon>Bacteria</taxon>
        <taxon>Bacillati</taxon>
        <taxon>Actinomycetota</taxon>
        <taxon>Actinomycetes</taxon>
        <taxon>Streptosporangiales</taxon>
        <taxon>Streptosporangiaceae</taxon>
        <taxon>Streptosporangium</taxon>
    </lineage>
</organism>
<proteinExistence type="predicted"/>
<dbReference type="EMBL" id="BAAAVI010000013">
    <property type="protein sequence ID" value="GAA2864045.1"/>
    <property type="molecule type" value="Genomic_DNA"/>
</dbReference>
<comment type="caution">
    <text evidence="1">The sequence shown here is derived from an EMBL/GenBank/DDBJ whole genome shotgun (WGS) entry which is preliminary data.</text>
</comment>
<gene>
    <name evidence="1" type="ORF">GCM10010517_23200</name>
</gene>
<evidence type="ECO:0008006" key="3">
    <source>
        <dbReference type="Google" id="ProtNLM"/>
    </source>
</evidence>
<sequence length="292" mass="32400">MDDDDWQRLIAQLRRGDCTPFLGAGACAGTLPTGSALSNQYALHYGYPFADVHNLARVMQYGEAVVRDPVDLKETVCRHLRSHGSPAPGDPGEPHGLLAGFPVTTFLTTNYDNFLAEALRAEGKDPHVALSPWWDTDPAAAPPLPEPTVERPLVYHLHGSWSEPASLVLTEADYLTYLVNMVDAVATDGRHPLPTPVLRALTTRPLLFVGYSLQDWTFRVLFHGLARGTPRSNKRRHVSVQLMPQINGSARDAESKAKRYLTHYLDGWNISIFLGTASEFCTELRRRMGRTT</sequence>
<dbReference type="Pfam" id="PF13289">
    <property type="entry name" value="SIR2_2"/>
    <property type="match status" value="1"/>
</dbReference>
<accession>A0ABN3VVB4</accession>
<evidence type="ECO:0000313" key="2">
    <source>
        <dbReference type="Proteomes" id="UP001500831"/>
    </source>
</evidence>
<dbReference type="RefSeq" id="WP_344970416.1">
    <property type="nucleotide sequence ID" value="NZ_BAAAVI010000013.1"/>
</dbReference>
<reference evidence="1 2" key="1">
    <citation type="journal article" date="2019" name="Int. J. Syst. Evol. Microbiol.">
        <title>The Global Catalogue of Microorganisms (GCM) 10K type strain sequencing project: providing services to taxonomists for standard genome sequencing and annotation.</title>
        <authorList>
            <consortium name="The Broad Institute Genomics Platform"/>
            <consortium name="The Broad Institute Genome Sequencing Center for Infectious Disease"/>
            <person name="Wu L."/>
            <person name="Ma J."/>
        </authorList>
    </citation>
    <scope>NUCLEOTIDE SEQUENCE [LARGE SCALE GENOMIC DNA]</scope>
    <source>
        <strain evidence="1 2">JCM 6242</strain>
    </source>
</reference>
<dbReference type="Proteomes" id="UP001500831">
    <property type="component" value="Unassembled WGS sequence"/>
</dbReference>
<name>A0ABN3VVB4_9ACTN</name>
<evidence type="ECO:0000313" key="1">
    <source>
        <dbReference type="EMBL" id="GAA2864045.1"/>
    </source>
</evidence>
<protein>
    <recommendedName>
        <fullName evidence="3">SIR2-like domain-containing protein</fullName>
    </recommendedName>
</protein>